<gene>
    <name evidence="2" type="ORF">CUS_4779</name>
</gene>
<feature type="coiled-coil region" evidence="1">
    <location>
        <begin position="156"/>
        <end position="183"/>
    </location>
</feature>
<dbReference type="AlphaFoldDB" id="E9SAA4"/>
<name>E9SAA4_RUMAL</name>
<feature type="coiled-coil region" evidence="1">
    <location>
        <begin position="7"/>
        <end position="121"/>
    </location>
</feature>
<evidence type="ECO:0000313" key="3">
    <source>
        <dbReference type="Proteomes" id="UP000004259"/>
    </source>
</evidence>
<accession>E9SAA4</accession>
<dbReference type="Proteomes" id="UP000004259">
    <property type="component" value="Unassembled WGS sequence"/>
</dbReference>
<keyword evidence="1" id="KW-0175">Coiled coil</keyword>
<proteinExistence type="predicted"/>
<protein>
    <submittedName>
        <fullName evidence="2">Uncharacterized protein</fullName>
    </submittedName>
</protein>
<dbReference type="eggNOG" id="ENOG5030T13">
    <property type="taxonomic scope" value="Bacteria"/>
</dbReference>
<organism evidence="2 3">
    <name type="scientific">Ruminococcus albus 8</name>
    <dbReference type="NCBI Taxonomy" id="246199"/>
    <lineage>
        <taxon>Bacteria</taxon>
        <taxon>Bacillati</taxon>
        <taxon>Bacillota</taxon>
        <taxon>Clostridia</taxon>
        <taxon>Eubacteriales</taxon>
        <taxon>Oscillospiraceae</taxon>
        <taxon>Ruminococcus</taxon>
    </lineage>
</organism>
<dbReference type="EMBL" id="ADKM02000052">
    <property type="protein sequence ID" value="EGC03787.1"/>
    <property type="molecule type" value="Genomic_DNA"/>
</dbReference>
<comment type="caution">
    <text evidence="2">The sequence shown here is derived from an EMBL/GenBank/DDBJ whole genome shotgun (WGS) entry which is preliminary data.</text>
</comment>
<evidence type="ECO:0000256" key="1">
    <source>
        <dbReference type="SAM" id="Coils"/>
    </source>
</evidence>
<keyword evidence="3" id="KW-1185">Reference proteome</keyword>
<reference evidence="2 3" key="1">
    <citation type="submission" date="2011-02" db="EMBL/GenBank/DDBJ databases">
        <authorList>
            <person name="Nelson K.E."/>
            <person name="Sutton G."/>
            <person name="Torralba M."/>
            <person name="Durkin S."/>
            <person name="Harkins D."/>
            <person name="Montgomery R."/>
            <person name="Ziemer C."/>
            <person name="Klaassens E."/>
            <person name="Ocuiv P."/>
            <person name="Morrison M."/>
        </authorList>
    </citation>
    <scope>NUCLEOTIDE SEQUENCE [LARGE SCALE GENOMIC DNA]</scope>
    <source>
        <strain evidence="2 3">8</strain>
    </source>
</reference>
<evidence type="ECO:0000313" key="2">
    <source>
        <dbReference type="EMBL" id="EGC03787.1"/>
    </source>
</evidence>
<sequence length="215" mass="25413">MKSFEARREIKKMDKEAEIELNKAKQESELKAYDARQIVELEIDQRRWNAEIDTIIAQQMDERRDKLVESLKQYQLELATASKNIVEEIGKMSLDLREKANNMMLEKIKEYKKIQDEAKQQSISEIKEAKELFFDDDPETYKTLVSKIMDERSSMVDLAKQFIQELSEDFKRLNQNTDMLMKESMKNVDKYLSPMAKALQLEESVNLQKKIEDKS</sequence>